<evidence type="ECO:0000313" key="3">
    <source>
        <dbReference type="Proteomes" id="UP000008177"/>
    </source>
</evidence>
<feature type="region of interest" description="Disordered" evidence="1">
    <location>
        <begin position="42"/>
        <end position="66"/>
    </location>
</feature>
<dbReference type="EMBL" id="FQ790282">
    <property type="protein sequence ID" value="CCD46651.1"/>
    <property type="molecule type" value="Genomic_DNA"/>
</dbReference>
<reference evidence="3" key="1">
    <citation type="journal article" date="2011" name="PLoS Genet.">
        <title>Genomic analysis of the necrotrophic fungal pathogens Sclerotinia sclerotiorum and Botrytis cinerea.</title>
        <authorList>
            <person name="Amselem J."/>
            <person name="Cuomo C.A."/>
            <person name="van Kan J.A."/>
            <person name="Viaud M."/>
            <person name="Benito E.P."/>
            <person name="Couloux A."/>
            <person name="Coutinho P.M."/>
            <person name="de Vries R.P."/>
            <person name="Dyer P.S."/>
            <person name="Fillinger S."/>
            <person name="Fournier E."/>
            <person name="Gout L."/>
            <person name="Hahn M."/>
            <person name="Kohn L."/>
            <person name="Lapalu N."/>
            <person name="Plummer K.M."/>
            <person name="Pradier J.M."/>
            <person name="Quevillon E."/>
            <person name="Sharon A."/>
            <person name="Simon A."/>
            <person name="ten Have A."/>
            <person name="Tudzynski B."/>
            <person name="Tudzynski P."/>
            <person name="Wincker P."/>
            <person name="Andrew M."/>
            <person name="Anthouard V."/>
            <person name="Beever R.E."/>
            <person name="Beffa R."/>
            <person name="Benoit I."/>
            <person name="Bouzid O."/>
            <person name="Brault B."/>
            <person name="Chen Z."/>
            <person name="Choquer M."/>
            <person name="Collemare J."/>
            <person name="Cotton P."/>
            <person name="Danchin E.G."/>
            <person name="Da Silva C."/>
            <person name="Gautier A."/>
            <person name="Giraud C."/>
            <person name="Giraud T."/>
            <person name="Gonzalez C."/>
            <person name="Grossetete S."/>
            <person name="Guldener U."/>
            <person name="Henrissat B."/>
            <person name="Howlett B.J."/>
            <person name="Kodira C."/>
            <person name="Kretschmer M."/>
            <person name="Lappartient A."/>
            <person name="Leroch M."/>
            <person name="Levis C."/>
            <person name="Mauceli E."/>
            <person name="Neuveglise C."/>
            <person name="Oeser B."/>
            <person name="Pearson M."/>
            <person name="Poulain J."/>
            <person name="Poussereau N."/>
            <person name="Quesneville H."/>
            <person name="Rascle C."/>
            <person name="Schumacher J."/>
            <person name="Segurens B."/>
            <person name="Sexton A."/>
            <person name="Silva E."/>
            <person name="Sirven C."/>
            <person name="Soanes D.M."/>
            <person name="Talbot N.J."/>
            <person name="Templeton M."/>
            <person name="Yandava C."/>
            <person name="Yarden O."/>
            <person name="Zeng Q."/>
            <person name="Rollins J.A."/>
            <person name="Lebrun M.H."/>
            <person name="Dickman M."/>
        </authorList>
    </citation>
    <scope>NUCLEOTIDE SEQUENCE [LARGE SCALE GENOMIC DNA]</scope>
    <source>
        <strain evidence="3">T4</strain>
    </source>
</reference>
<accession>G2Y1W1</accession>
<name>G2Y1W1_BOTF4</name>
<organism evidence="2 3">
    <name type="scientific">Botryotinia fuckeliana (strain T4)</name>
    <name type="common">Noble rot fungus</name>
    <name type="synonym">Botrytis cinerea</name>
    <dbReference type="NCBI Taxonomy" id="999810"/>
    <lineage>
        <taxon>Eukaryota</taxon>
        <taxon>Fungi</taxon>
        <taxon>Dikarya</taxon>
        <taxon>Ascomycota</taxon>
        <taxon>Pezizomycotina</taxon>
        <taxon>Leotiomycetes</taxon>
        <taxon>Helotiales</taxon>
        <taxon>Sclerotiniaceae</taxon>
        <taxon>Botrytis</taxon>
    </lineage>
</organism>
<proteinExistence type="predicted"/>
<sequence length="66" mass="7096">MLSSKMPCSVASRSPFIEPLICSTSEYFLIPTMGGTVTVPSGSSTSLLSTQSRYNSQHPLPHFCEA</sequence>
<gene>
    <name evidence="2" type="ORF">BofuT4_uP042620.1</name>
</gene>
<dbReference type="InParanoid" id="G2Y1W1"/>
<evidence type="ECO:0000256" key="1">
    <source>
        <dbReference type="SAM" id="MobiDB-lite"/>
    </source>
</evidence>
<dbReference type="AlphaFoldDB" id="G2Y1W1"/>
<dbReference type="HOGENOM" id="CLU_2830899_0_0_1"/>
<dbReference type="Proteomes" id="UP000008177">
    <property type="component" value="Unplaced contigs"/>
</dbReference>
<protein>
    <submittedName>
        <fullName evidence="2">Uncharacterized protein</fullName>
    </submittedName>
</protein>
<evidence type="ECO:0000313" key="2">
    <source>
        <dbReference type="EMBL" id="CCD46651.1"/>
    </source>
</evidence>